<dbReference type="Proteomes" id="UP001529369">
    <property type="component" value="Unassembled WGS sequence"/>
</dbReference>
<dbReference type="EMBL" id="JAUFPN010000153">
    <property type="protein sequence ID" value="MDN3565904.1"/>
    <property type="molecule type" value="Genomic_DNA"/>
</dbReference>
<evidence type="ECO:0000313" key="2">
    <source>
        <dbReference type="EMBL" id="MDN3565904.1"/>
    </source>
</evidence>
<feature type="compositionally biased region" description="Basic and acidic residues" evidence="1">
    <location>
        <begin position="65"/>
        <end position="83"/>
    </location>
</feature>
<dbReference type="Pfam" id="PF07704">
    <property type="entry name" value="PSK_trans_fac"/>
    <property type="match status" value="1"/>
</dbReference>
<dbReference type="InterPro" id="IPR011660">
    <property type="entry name" value="VapB-like"/>
</dbReference>
<name>A0ABT8A8Q2_9PROT</name>
<organism evidence="2 3">
    <name type="scientific">Paeniroseomonas aquatica</name>
    <dbReference type="NCBI Taxonomy" id="373043"/>
    <lineage>
        <taxon>Bacteria</taxon>
        <taxon>Pseudomonadati</taxon>
        <taxon>Pseudomonadota</taxon>
        <taxon>Alphaproteobacteria</taxon>
        <taxon>Acetobacterales</taxon>
        <taxon>Acetobacteraceae</taxon>
        <taxon>Paeniroseomonas</taxon>
    </lineage>
</organism>
<reference evidence="3" key="1">
    <citation type="journal article" date="2019" name="Int. J. Syst. Evol. Microbiol.">
        <title>The Global Catalogue of Microorganisms (GCM) 10K type strain sequencing project: providing services to taxonomists for standard genome sequencing and annotation.</title>
        <authorList>
            <consortium name="The Broad Institute Genomics Platform"/>
            <consortium name="The Broad Institute Genome Sequencing Center for Infectious Disease"/>
            <person name="Wu L."/>
            <person name="Ma J."/>
        </authorList>
    </citation>
    <scope>NUCLEOTIDE SEQUENCE [LARGE SCALE GENOMIC DNA]</scope>
    <source>
        <strain evidence="3">CECT 7131</strain>
    </source>
</reference>
<sequence>MGQLNIKDETLIAEAKELAALLGTSATAALREAVQTRLAQERRDRAALAEELMAIGRRAAARLTPEQRRPDHAELYDDRGLPR</sequence>
<dbReference type="RefSeq" id="WP_290317776.1">
    <property type="nucleotide sequence ID" value="NZ_JAUFPN010000153.1"/>
</dbReference>
<gene>
    <name evidence="2" type="ORF">QWZ14_16155</name>
</gene>
<keyword evidence="3" id="KW-1185">Reference proteome</keyword>
<protein>
    <submittedName>
        <fullName evidence="2">Type II toxin-antitoxin system VapB family antitoxin</fullName>
    </submittedName>
</protein>
<evidence type="ECO:0000256" key="1">
    <source>
        <dbReference type="SAM" id="MobiDB-lite"/>
    </source>
</evidence>
<feature type="region of interest" description="Disordered" evidence="1">
    <location>
        <begin position="63"/>
        <end position="83"/>
    </location>
</feature>
<evidence type="ECO:0000313" key="3">
    <source>
        <dbReference type="Proteomes" id="UP001529369"/>
    </source>
</evidence>
<comment type="caution">
    <text evidence="2">The sequence shown here is derived from an EMBL/GenBank/DDBJ whole genome shotgun (WGS) entry which is preliminary data.</text>
</comment>
<accession>A0ABT8A8Q2</accession>
<proteinExistence type="predicted"/>